<accession>X0U5P8</accession>
<gene>
    <name evidence="1" type="ORF">S01H1_43573</name>
</gene>
<comment type="caution">
    <text evidence="1">The sequence shown here is derived from an EMBL/GenBank/DDBJ whole genome shotgun (WGS) entry which is preliminary data.</text>
</comment>
<protein>
    <submittedName>
        <fullName evidence="1">Uncharacterized protein</fullName>
    </submittedName>
</protein>
<dbReference type="AlphaFoldDB" id="X0U5P8"/>
<evidence type="ECO:0000313" key="1">
    <source>
        <dbReference type="EMBL" id="GAG00895.1"/>
    </source>
</evidence>
<proteinExistence type="predicted"/>
<dbReference type="EMBL" id="BARS01027761">
    <property type="protein sequence ID" value="GAG00895.1"/>
    <property type="molecule type" value="Genomic_DNA"/>
</dbReference>
<name>X0U5P8_9ZZZZ</name>
<organism evidence="1">
    <name type="scientific">marine sediment metagenome</name>
    <dbReference type="NCBI Taxonomy" id="412755"/>
    <lineage>
        <taxon>unclassified sequences</taxon>
        <taxon>metagenomes</taxon>
        <taxon>ecological metagenomes</taxon>
    </lineage>
</organism>
<sequence length="56" mass="6947">MNNADKSKRYKICFYYVMNNKVMKYYFYIPLKNIKNVLKCHKDIRGFTIAEYTYPY</sequence>
<reference evidence="1" key="1">
    <citation type="journal article" date="2014" name="Front. Microbiol.">
        <title>High frequency of phylogenetically diverse reductive dehalogenase-homologous genes in deep subseafloor sedimentary metagenomes.</title>
        <authorList>
            <person name="Kawai M."/>
            <person name="Futagami T."/>
            <person name="Toyoda A."/>
            <person name="Takaki Y."/>
            <person name="Nishi S."/>
            <person name="Hori S."/>
            <person name="Arai W."/>
            <person name="Tsubouchi T."/>
            <person name="Morono Y."/>
            <person name="Uchiyama I."/>
            <person name="Ito T."/>
            <person name="Fujiyama A."/>
            <person name="Inagaki F."/>
            <person name="Takami H."/>
        </authorList>
    </citation>
    <scope>NUCLEOTIDE SEQUENCE</scope>
    <source>
        <strain evidence="1">Expedition CK06-06</strain>
    </source>
</reference>